<dbReference type="FunFam" id="2.40.110.10:FF:000001">
    <property type="entry name" value="Acyl-CoA dehydrogenase, mitochondrial"/>
    <property type="match status" value="1"/>
</dbReference>
<evidence type="ECO:0000256" key="4">
    <source>
        <dbReference type="ARBA" id="ARBA00022553"/>
    </source>
</evidence>
<keyword evidence="9" id="KW-0472">Membrane</keyword>
<dbReference type="Pfam" id="PF00441">
    <property type="entry name" value="Acyl-CoA_dh_1"/>
    <property type="match status" value="1"/>
</dbReference>
<evidence type="ECO:0000259" key="16">
    <source>
        <dbReference type="Pfam" id="PF21343"/>
    </source>
</evidence>
<comment type="subcellular location">
    <subcellularLocation>
        <location evidence="2">Membrane</location>
        <topology evidence="2">Peripheral membrane protein</topology>
    </subcellularLocation>
</comment>
<dbReference type="GO" id="GO:0003995">
    <property type="term" value="F:acyl-CoA dehydrogenase activity"/>
    <property type="evidence" value="ECO:0007669"/>
    <property type="project" value="InterPro"/>
</dbReference>
<evidence type="ECO:0000259" key="14">
    <source>
        <dbReference type="Pfam" id="PF02770"/>
    </source>
</evidence>
<keyword evidence="6 12" id="KW-0274">FAD</keyword>
<dbReference type="AlphaFoldDB" id="A0A2W5TNN7"/>
<evidence type="ECO:0000259" key="13">
    <source>
        <dbReference type="Pfam" id="PF00441"/>
    </source>
</evidence>
<dbReference type="InterPro" id="IPR009075">
    <property type="entry name" value="AcylCo_DH/oxidase_C"/>
</dbReference>
<dbReference type="SUPFAM" id="SSF47203">
    <property type="entry name" value="Acyl-CoA dehydrogenase C-terminal domain-like"/>
    <property type="match status" value="1"/>
</dbReference>
<dbReference type="PROSITE" id="PS00073">
    <property type="entry name" value="ACYL_COA_DH_2"/>
    <property type="match status" value="1"/>
</dbReference>
<reference evidence="17 18" key="1">
    <citation type="submission" date="2017-08" db="EMBL/GenBank/DDBJ databases">
        <title>Infants hospitalized years apart are colonized by the same room-sourced microbial strains.</title>
        <authorList>
            <person name="Brooks B."/>
            <person name="Olm M.R."/>
            <person name="Firek B.A."/>
            <person name="Baker R."/>
            <person name="Thomas B.C."/>
            <person name="Morowitz M.J."/>
            <person name="Banfield J.F."/>
        </authorList>
    </citation>
    <scope>NUCLEOTIDE SEQUENCE [LARGE SCALE GENOMIC DNA]</scope>
    <source>
        <strain evidence="17">S2_003_000_R2_14</strain>
    </source>
</reference>
<dbReference type="SUPFAM" id="SSF56645">
    <property type="entry name" value="Acyl-CoA dehydrogenase NM domain-like"/>
    <property type="match status" value="1"/>
</dbReference>
<keyword evidence="7" id="KW-0809">Transit peptide</keyword>
<dbReference type="InterPro" id="IPR009100">
    <property type="entry name" value="AcylCoA_DH/oxidase_NM_dom_sf"/>
</dbReference>
<evidence type="ECO:0000256" key="9">
    <source>
        <dbReference type="ARBA" id="ARBA00023136"/>
    </source>
</evidence>
<dbReference type="FunFam" id="1.10.540.10:FF:000001">
    <property type="entry name" value="Very long-chain-specific acyl-CoA dehydrogenase, mitochondrial"/>
    <property type="match status" value="1"/>
</dbReference>
<comment type="catalytic activity">
    <reaction evidence="10">
        <text>eicosanoyl-CoA + oxidized [electron-transfer flavoprotein] + H(+) = (2E)-eicosenoyl-CoA + reduced [electron-transfer flavoprotein]</text>
        <dbReference type="Rhea" id="RHEA:47236"/>
        <dbReference type="Rhea" id="RHEA-COMP:10685"/>
        <dbReference type="Rhea" id="RHEA-COMP:10686"/>
        <dbReference type="ChEBI" id="CHEBI:15378"/>
        <dbReference type="ChEBI" id="CHEBI:57380"/>
        <dbReference type="ChEBI" id="CHEBI:57692"/>
        <dbReference type="ChEBI" id="CHEBI:58307"/>
        <dbReference type="ChEBI" id="CHEBI:74691"/>
    </reaction>
    <physiologicalReaction direction="left-to-right" evidence="10">
        <dbReference type="Rhea" id="RHEA:47237"/>
    </physiologicalReaction>
</comment>
<evidence type="ECO:0000256" key="12">
    <source>
        <dbReference type="RuleBase" id="RU362125"/>
    </source>
</evidence>
<evidence type="ECO:0000256" key="7">
    <source>
        <dbReference type="ARBA" id="ARBA00022946"/>
    </source>
</evidence>
<dbReference type="Pfam" id="PF02771">
    <property type="entry name" value="Acyl-CoA_dh_N"/>
    <property type="match status" value="1"/>
</dbReference>
<dbReference type="InterPro" id="IPR013786">
    <property type="entry name" value="AcylCoA_DH/ox_N"/>
</dbReference>
<dbReference type="PANTHER" id="PTHR43884:SF9">
    <property type="entry name" value="COMPLEX I ASSEMBLY FACTOR ACAD9, MITOCHONDRIAL"/>
    <property type="match status" value="1"/>
</dbReference>
<dbReference type="InterPro" id="IPR037069">
    <property type="entry name" value="AcylCoA_DH/ox_N_sf"/>
</dbReference>
<comment type="similarity">
    <text evidence="3 12">Belongs to the acyl-CoA dehydrogenase family.</text>
</comment>
<evidence type="ECO:0000256" key="11">
    <source>
        <dbReference type="ARBA" id="ARBA00049224"/>
    </source>
</evidence>
<dbReference type="GO" id="GO:0050660">
    <property type="term" value="F:flavin adenine dinucleotide binding"/>
    <property type="evidence" value="ECO:0007669"/>
    <property type="project" value="InterPro"/>
</dbReference>
<feature type="domain" description="Acyl-CoA dehydrogenase/oxidase C-terminal" evidence="13">
    <location>
        <begin position="264"/>
        <end position="410"/>
    </location>
</feature>
<dbReference type="Gene3D" id="2.40.110.10">
    <property type="entry name" value="Butyryl-CoA Dehydrogenase, subunit A, domain 2"/>
    <property type="match status" value="1"/>
</dbReference>
<evidence type="ECO:0000259" key="15">
    <source>
        <dbReference type="Pfam" id="PF02771"/>
    </source>
</evidence>
<dbReference type="GO" id="GO:0006631">
    <property type="term" value="P:fatty acid metabolic process"/>
    <property type="evidence" value="ECO:0007669"/>
    <property type="project" value="UniProtKB-ARBA"/>
</dbReference>
<dbReference type="Gene3D" id="1.10.540.10">
    <property type="entry name" value="Acyl-CoA dehydrogenase/oxidase, N-terminal domain"/>
    <property type="match status" value="1"/>
</dbReference>
<dbReference type="InterPro" id="IPR046373">
    <property type="entry name" value="Acyl-CoA_Oxase/DH_mid-dom_sf"/>
</dbReference>
<proteinExistence type="inferred from homology"/>
<dbReference type="Pfam" id="PF02770">
    <property type="entry name" value="Acyl-CoA_dh_M"/>
    <property type="match status" value="1"/>
</dbReference>
<dbReference type="PROSITE" id="PS00072">
    <property type="entry name" value="ACYL_COA_DH_1"/>
    <property type="match status" value="1"/>
</dbReference>
<evidence type="ECO:0000256" key="6">
    <source>
        <dbReference type="ARBA" id="ARBA00022827"/>
    </source>
</evidence>
<evidence type="ECO:0000256" key="5">
    <source>
        <dbReference type="ARBA" id="ARBA00022630"/>
    </source>
</evidence>
<accession>A0A2W5TNN7</accession>
<dbReference type="InterPro" id="IPR006091">
    <property type="entry name" value="Acyl-CoA_Oxase/DH_mid-dom"/>
</dbReference>
<evidence type="ECO:0000313" key="18">
    <source>
        <dbReference type="Proteomes" id="UP000249061"/>
    </source>
</evidence>
<protein>
    <submittedName>
        <fullName evidence="17">Acyl-CoA dehydrogenase</fullName>
    </submittedName>
</protein>
<organism evidence="17 18">
    <name type="scientific">Archangium gephyra</name>
    <dbReference type="NCBI Taxonomy" id="48"/>
    <lineage>
        <taxon>Bacteria</taxon>
        <taxon>Pseudomonadati</taxon>
        <taxon>Myxococcota</taxon>
        <taxon>Myxococcia</taxon>
        <taxon>Myxococcales</taxon>
        <taxon>Cystobacterineae</taxon>
        <taxon>Archangiaceae</taxon>
        <taxon>Archangium</taxon>
    </lineage>
</organism>
<dbReference type="PANTHER" id="PTHR43884">
    <property type="entry name" value="ACYL-COA DEHYDROGENASE"/>
    <property type="match status" value="1"/>
</dbReference>
<evidence type="ECO:0000256" key="10">
    <source>
        <dbReference type="ARBA" id="ARBA00049140"/>
    </source>
</evidence>
<keyword evidence="8 12" id="KW-0560">Oxidoreductase</keyword>
<dbReference type="Gene3D" id="1.20.140.10">
    <property type="entry name" value="Butyryl-CoA Dehydrogenase, subunit A, domain 3"/>
    <property type="match status" value="2"/>
</dbReference>
<gene>
    <name evidence="17" type="ORF">DI536_14545</name>
</gene>
<evidence type="ECO:0000313" key="17">
    <source>
        <dbReference type="EMBL" id="PZR12885.1"/>
    </source>
</evidence>
<evidence type="ECO:0000256" key="2">
    <source>
        <dbReference type="ARBA" id="ARBA00004170"/>
    </source>
</evidence>
<evidence type="ECO:0000256" key="1">
    <source>
        <dbReference type="ARBA" id="ARBA00001974"/>
    </source>
</evidence>
<dbReference type="InterPro" id="IPR006089">
    <property type="entry name" value="Acyl-CoA_DH_CS"/>
</dbReference>
<evidence type="ECO:0000256" key="3">
    <source>
        <dbReference type="ARBA" id="ARBA00009347"/>
    </source>
</evidence>
<sequence length="591" mass="65089">MTPAAIRPLMANERPSFMSQLCFGSIEEEQILPYPKMKDADQELFKNVRSSLEQLFKPHEKDFREWDAKGEMPDSFIEEMRQFGLFSLIIPESAGGMGMSTTAYSRTLQEISKYDGSVAVTVGAHSSIGMRGLLLFGTDAQKEKYLAKLASGEMIAAFCLTEPGAGSDAASIKTTAVDMGDHYLLNGNKLWITNGGIAQFYTVFAKTGGQAERSNMTAFIVTRDMEGVSTGPHEDKMGLRSSNTTTVIFDNVKIPKENVLGEVGKGFKVAMKILNSGRTGIGGGSVGVMKKMIELSTKQAKERAQFGKPIAEFGLIKQKIGHMVVDCYAVESAVNMVNHFIDSGHEDYAVEAAITKVFGSEAMFRTIDEALQIAGGNGFMREFPYERALRDSRINRIFEGTNDILRLFIALTAMNEVGSELKEISASLKGIFDNPIKGFGVISEYARRRASLATTYVKREKANFTRVHPALQKQQAQFESLTVDLATAVDRVLRKHGKNIIGKQFASRRLADMMIDLFVLVCTMSRVSTAIAEKGAASVTKEIEILEVLTGQVTRRVKSNLAKIDENDDELIKSLADHALDREAYSWDNVS</sequence>
<comment type="cofactor">
    <cofactor evidence="1 12">
        <name>FAD</name>
        <dbReference type="ChEBI" id="CHEBI:57692"/>
    </cofactor>
</comment>
<dbReference type="Proteomes" id="UP000249061">
    <property type="component" value="Unassembled WGS sequence"/>
</dbReference>
<name>A0A2W5TNN7_9BACT</name>
<feature type="domain" description="Acyl-CoA oxidase/dehydrogenase middle" evidence="14">
    <location>
        <begin position="157"/>
        <end position="252"/>
    </location>
</feature>
<dbReference type="InterPro" id="IPR036250">
    <property type="entry name" value="AcylCo_DH-like_C"/>
</dbReference>
<comment type="catalytic activity">
    <reaction evidence="11">
        <text>octadecanoyl-CoA + oxidized [electron-transfer flavoprotein] + H(+) = (2E)-octadecenoyl-CoA + reduced [electron-transfer flavoprotein]</text>
        <dbReference type="Rhea" id="RHEA:47240"/>
        <dbReference type="Rhea" id="RHEA-COMP:10685"/>
        <dbReference type="Rhea" id="RHEA-COMP:10686"/>
        <dbReference type="ChEBI" id="CHEBI:15378"/>
        <dbReference type="ChEBI" id="CHEBI:57394"/>
        <dbReference type="ChEBI" id="CHEBI:57692"/>
        <dbReference type="ChEBI" id="CHEBI:58307"/>
        <dbReference type="ChEBI" id="CHEBI:71412"/>
    </reaction>
    <physiologicalReaction direction="left-to-right" evidence="11">
        <dbReference type="Rhea" id="RHEA:47241"/>
    </physiologicalReaction>
</comment>
<dbReference type="EMBL" id="QFQP01000011">
    <property type="protein sequence ID" value="PZR12885.1"/>
    <property type="molecule type" value="Genomic_DNA"/>
</dbReference>
<dbReference type="InterPro" id="IPR049448">
    <property type="entry name" value="ACAD9/ACADV-like_C"/>
</dbReference>
<comment type="caution">
    <text evidence="17">The sequence shown here is derived from an EMBL/GenBank/DDBJ whole genome shotgun (WGS) entry which is preliminary data.</text>
</comment>
<evidence type="ECO:0000256" key="8">
    <source>
        <dbReference type="ARBA" id="ARBA00023002"/>
    </source>
</evidence>
<keyword evidence="4" id="KW-0597">Phosphoprotein</keyword>
<keyword evidence="5 12" id="KW-0285">Flavoprotein</keyword>
<feature type="domain" description="Acyl-CoA dehydrogenase/oxidase N-terminal" evidence="15">
    <location>
        <begin position="41"/>
        <end position="153"/>
    </location>
</feature>
<dbReference type="FunFam" id="1.20.140.10:FF:000008">
    <property type="entry name" value="acyl-CoA dehydrogenase family member 9, mitochondrial"/>
    <property type="match status" value="1"/>
</dbReference>
<dbReference type="Pfam" id="PF21343">
    <property type="entry name" value="ACAD9-ACADV_C"/>
    <property type="match status" value="1"/>
</dbReference>
<dbReference type="GO" id="GO:0016020">
    <property type="term" value="C:membrane"/>
    <property type="evidence" value="ECO:0007669"/>
    <property type="project" value="UniProtKB-SubCell"/>
</dbReference>
<feature type="domain" description="ACAD9/ACADV-like C-terminal" evidence="16">
    <location>
        <begin position="469"/>
        <end position="578"/>
    </location>
</feature>